<dbReference type="Proteomes" id="UP001162029">
    <property type="component" value="Unassembled WGS sequence"/>
</dbReference>
<feature type="compositionally biased region" description="Basic and acidic residues" evidence="1">
    <location>
        <begin position="280"/>
        <end position="290"/>
    </location>
</feature>
<dbReference type="EMBL" id="CANTFM010000113">
    <property type="protein sequence ID" value="CAI5711889.1"/>
    <property type="molecule type" value="Genomic_DNA"/>
</dbReference>
<feature type="region of interest" description="Disordered" evidence="1">
    <location>
        <begin position="69"/>
        <end position="97"/>
    </location>
</feature>
<feature type="compositionally biased region" description="Basic and acidic residues" evidence="1">
    <location>
        <begin position="250"/>
        <end position="263"/>
    </location>
</feature>
<reference evidence="2" key="1">
    <citation type="submission" date="2022-12" db="EMBL/GenBank/DDBJ databases">
        <authorList>
            <person name="Webb A."/>
        </authorList>
    </citation>
    <scope>NUCLEOTIDE SEQUENCE</scope>
    <source>
        <strain evidence="2">Pd1</strain>
    </source>
</reference>
<feature type="compositionally biased region" description="Basic residues" evidence="1">
    <location>
        <begin position="69"/>
        <end position="79"/>
    </location>
</feature>
<feature type="region of interest" description="Disordered" evidence="1">
    <location>
        <begin position="227"/>
        <end position="332"/>
    </location>
</feature>
<evidence type="ECO:0000313" key="3">
    <source>
        <dbReference type="Proteomes" id="UP001162029"/>
    </source>
</evidence>
<organism evidence="2 3">
    <name type="scientific">Peronospora destructor</name>
    <dbReference type="NCBI Taxonomy" id="86335"/>
    <lineage>
        <taxon>Eukaryota</taxon>
        <taxon>Sar</taxon>
        <taxon>Stramenopiles</taxon>
        <taxon>Oomycota</taxon>
        <taxon>Peronosporomycetes</taxon>
        <taxon>Peronosporales</taxon>
        <taxon>Peronosporaceae</taxon>
        <taxon>Peronospora</taxon>
    </lineage>
</organism>
<proteinExistence type="predicted"/>
<dbReference type="AlphaFoldDB" id="A0AAV0SZY9"/>
<keyword evidence="3" id="KW-1185">Reference proteome</keyword>
<gene>
    <name evidence="2" type="ORF">PDE001_LOCUS696</name>
</gene>
<accession>A0AAV0SZY9</accession>
<evidence type="ECO:0000313" key="2">
    <source>
        <dbReference type="EMBL" id="CAI5711889.1"/>
    </source>
</evidence>
<sequence length="332" mass="38288">MTDDRPMRSKQLELFGKMHVGMDHVLAKLLQDAPPLPDSLKLQTETQSLRSTWLQVTETFEKRKFMLQRRREKEKRKGKNREEAVITTKTKKQKIKEKDLKNSAELRKIKNQSSYDSLQTIKRFTSVTMDKKSVKKKMTTVTMSPCSQKLETDVAVGKEKGALNAHDRSILKKLRELPLWKNVVHDTNKFRAVIKWMELDKGENAAMSTELTKLLEKLQLEAALEKKNKPKLSRKRSLEMLGDASQMQEKTSKPKYLTEDRKQGPKQPRSSVDENEGVCDLERERKKEIESSEGSSESDEAEFVLELHNSPPSPAKPDKSGEMQPLKRQKQV</sequence>
<comment type="caution">
    <text evidence="2">The sequence shown here is derived from an EMBL/GenBank/DDBJ whole genome shotgun (WGS) entry which is preliminary data.</text>
</comment>
<name>A0AAV0SZY9_9STRA</name>
<protein>
    <submittedName>
        <fullName evidence="2">Uncharacterized protein</fullName>
    </submittedName>
</protein>
<evidence type="ECO:0000256" key="1">
    <source>
        <dbReference type="SAM" id="MobiDB-lite"/>
    </source>
</evidence>